<gene>
    <name evidence="7" type="ORF">NP493_801g01037</name>
</gene>
<dbReference type="AlphaFoldDB" id="A0AAD9KNA8"/>
<keyword evidence="3 6" id="KW-1133">Transmembrane helix</keyword>
<comment type="subcellular location">
    <subcellularLocation>
        <location evidence="1">Membrane</location>
        <topology evidence="1">Multi-pass membrane protein</topology>
    </subcellularLocation>
</comment>
<organism evidence="7 8">
    <name type="scientific">Ridgeia piscesae</name>
    <name type="common">Tubeworm</name>
    <dbReference type="NCBI Taxonomy" id="27915"/>
    <lineage>
        <taxon>Eukaryota</taxon>
        <taxon>Metazoa</taxon>
        <taxon>Spiralia</taxon>
        <taxon>Lophotrochozoa</taxon>
        <taxon>Annelida</taxon>
        <taxon>Polychaeta</taxon>
        <taxon>Sedentaria</taxon>
        <taxon>Canalipalpata</taxon>
        <taxon>Sabellida</taxon>
        <taxon>Siboglinidae</taxon>
        <taxon>Ridgeia</taxon>
    </lineage>
</organism>
<evidence type="ECO:0000256" key="5">
    <source>
        <dbReference type="SAM" id="MobiDB-lite"/>
    </source>
</evidence>
<evidence type="ECO:0000256" key="3">
    <source>
        <dbReference type="ARBA" id="ARBA00022989"/>
    </source>
</evidence>
<keyword evidence="2 6" id="KW-0812">Transmembrane</keyword>
<feature type="transmembrane region" description="Helical" evidence="6">
    <location>
        <begin position="73"/>
        <end position="95"/>
    </location>
</feature>
<proteinExistence type="predicted"/>
<protein>
    <submittedName>
        <fullName evidence="7">Uncharacterized protein</fullName>
    </submittedName>
</protein>
<keyword evidence="4 6" id="KW-0472">Membrane</keyword>
<feature type="region of interest" description="Disordered" evidence="5">
    <location>
        <begin position="1"/>
        <end position="39"/>
    </location>
</feature>
<dbReference type="PANTHER" id="PTHR21676">
    <property type="entry name" value="PROTEIN STUM"/>
    <property type="match status" value="1"/>
</dbReference>
<sequence length="112" mass="11984">MSRPENPTERYPAGEEGAGGDGVAANQPLTREGDKKASVQIMEPPVSDRHGYKVGGTYGGFTIVKVEEKHGPLYWAIPTMPLPVAVVCCILNIVIPGLGESRLANIYLGSYQ</sequence>
<dbReference type="PANTHER" id="PTHR21676:SF6">
    <property type="entry name" value="PROTEIN STUM"/>
    <property type="match status" value="1"/>
</dbReference>
<keyword evidence="8" id="KW-1185">Reference proteome</keyword>
<evidence type="ECO:0000313" key="7">
    <source>
        <dbReference type="EMBL" id="KAK2174441.1"/>
    </source>
</evidence>
<reference evidence="7" key="1">
    <citation type="journal article" date="2023" name="Mol. Biol. Evol.">
        <title>Third-Generation Sequencing Reveals the Adaptive Role of the Epigenome in Three Deep-Sea Polychaetes.</title>
        <authorList>
            <person name="Perez M."/>
            <person name="Aroh O."/>
            <person name="Sun Y."/>
            <person name="Lan Y."/>
            <person name="Juniper S.K."/>
            <person name="Young C.R."/>
            <person name="Angers B."/>
            <person name="Qian P.Y."/>
        </authorList>
    </citation>
    <scope>NUCLEOTIDE SEQUENCE</scope>
    <source>
        <strain evidence="7">R07B-5</strain>
    </source>
</reference>
<evidence type="ECO:0000256" key="1">
    <source>
        <dbReference type="ARBA" id="ARBA00004141"/>
    </source>
</evidence>
<dbReference type="EMBL" id="JAODUO010000801">
    <property type="protein sequence ID" value="KAK2174441.1"/>
    <property type="molecule type" value="Genomic_DNA"/>
</dbReference>
<dbReference type="Pfam" id="PF15795">
    <property type="entry name" value="Spec3"/>
    <property type="match status" value="1"/>
</dbReference>
<evidence type="ECO:0000256" key="4">
    <source>
        <dbReference type="ARBA" id="ARBA00023136"/>
    </source>
</evidence>
<evidence type="ECO:0000256" key="2">
    <source>
        <dbReference type="ARBA" id="ARBA00022692"/>
    </source>
</evidence>
<name>A0AAD9KNA8_RIDPI</name>
<dbReference type="InterPro" id="IPR026673">
    <property type="entry name" value="SPEC3/Stum"/>
</dbReference>
<accession>A0AAD9KNA8</accession>
<comment type="caution">
    <text evidence="7">The sequence shown here is derived from an EMBL/GenBank/DDBJ whole genome shotgun (WGS) entry which is preliminary data.</text>
</comment>
<evidence type="ECO:0000256" key="6">
    <source>
        <dbReference type="SAM" id="Phobius"/>
    </source>
</evidence>
<evidence type="ECO:0000313" key="8">
    <source>
        <dbReference type="Proteomes" id="UP001209878"/>
    </source>
</evidence>
<dbReference type="Proteomes" id="UP001209878">
    <property type="component" value="Unassembled WGS sequence"/>
</dbReference>
<dbReference type="GO" id="GO:0016020">
    <property type="term" value="C:membrane"/>
    <property type="evidence" value="ECO:0007669"/>
    <property type="project" value="UniProtKB-SubCell"/>
</dbReference>